<organism evidence="2 3">
    <name type="scientific">Aspergillus pseudoustus</name>
    <dbReference type="NCBI Taxonomy" id="1810923"/>
    <lineage>
        <taxon>Eukaryota</taxon>
        <taxon>Fungi</taxon>
        <taxon>Dikarya</taxon>
        <taxon>Ascomycota</taxon>
        <taxon>Pezizomycotina</taxon>
        <taxon>Eurotiomycetes</taxon>
        <taxon>Eurotiomycetidae</taxon>
        <taxon>Eurotiales</taxon>
        <taxon>Aspergillaceae</taxon>
        <taxon>Aspergillus</taxon>
        <taxon>Aspergillus subgen. Nidulantes</taxon>
    </lineage>
</organism>
<evidence type="ECO:0000313" key="3">
    <source>
        <dbReference type="Proteomes" id="UP001610446"/>
    </source>
</evidence>
<evidence type="ECO:0000256" key="1">
    <source>
        <dbReference type="SAM" id="SignalP"/>
    </source>
</evidence>
<keyword evidence="3" id="KW-1185">Reference proteome</keyword>
<feature type="chain" id="PRO_5045359830" evidence="1">
    <location>
        <begin position="28"/>
        <end position="91"/>
    </location>
</feature>
<evidence type="ECO:0000313" key="2">
    <source>
        <dbReference type="EMBL" id="KAL2824844.1"/>
    </source>
</evidence>
<reference evidence="2 3" key="1">
    <citation type="submission" date="2024-07" db="EMBL/GenBank/DDBJ databases">
        <title>Section-level genome sequencing and comparative genomics of Aspergillus sections Usti and Cavernicolus.</title>
        <authorList>
            <consortium name="Lawrence Berkeley National Laboratory"/>
            <person name="Nybo J.L."/>
            <person name="Vesth T.C."/>
            <person name="Theobald S."/>
            <person name="Frisvad J.C."/>
            <person name="Larsen T.O."/>
            <person name="Kjaerboelling I."/>
            <person name="Rothschild-Mancinelli K."/>
            <person name="Lyhne E.K."/>
            <person name="Kogle M.E."/>
            <person name="Barry K."/>
            <person name="Clum A."/>
            <person name="Na H."/>
            <person name="Ledsgaard L."/>
            <person name="Lin J."/>
            <person name="Lipzen A."/>
            <person name="Kuo A."/>
            <person name="Riley R."/>
            <person name="Mondo S."/>
            <person name="Labutti K."/>
            <person name="Haridas S."/>
            <person name="Pangalinan J."/>
            <person name="Salamov A.A."/>
            <person name="Simmons B.A."/>
            <person name="Magnuson J.K."/>
            <person name="Chen J."/>
            <person name="Drula E."/>
            <person name="Henrissat B."/>
            <person name="Wiebenga A."/>
            <person name="Lubbers R.J."/>
            <person name="Gomes A.C."/>
            <person name="Makela M.R."/>
            <person name="Stajich J."/>
            <person name="Grigoriev I.V."/>
            <person name="Mortensen U.H."/>
            <person name="De Vries R.P."/>
            <person name="Baker S.E."/>
            <person name="Andersen M.R."/>
        </authorList>
    </citation>
    <scope>NUCLEOTIDE SEQUENCE [LARGE SCALE GENOMIC DNA]</scope>
    <source>
        <strain evidence="2 3">CBS 123904</strain>
    </source>
</reference>
<dbReference type="EMBL" id="JBFXLU010000527">
    <property type="protein sequence ID" value="KAL2824844.1"/>
    <property type="molecule type" value="Genomic_DNA"/>
</dbReference>
<keyword evidence="1" id="KW-0732">Signal</keyword>
<feature type="signal peptide" evidence="1">
    <location>
        <begin position="1"/>
        <end position="27"/>
    </location>
</feature>
<name>A0ABR4IAS9_9EURO</name>
<dbReference type="Proteomes" id="UP001610446">
    <property type="component" value="Unassembled WGS sequence"/>
</dbReference>
<accession>A0ABR4IAS9</accession>
<gene>
    <name evidence="2" type="ORF">BJY01DRAFT_163593</name>
</gene>
<sequence length="91" mass="9939">MGGCVGSPDSLIIFQSLFVLLKAETYGDSWRCNQSTPEVHGIDYTKAPDTLPQFQDKGSRGSIGCAKELLAGHLRQKRLKASHVVLHGSRQ</sequence>
<proteinExistence type="predicted"/>
<comment type="caution">
    <text evidence="2">The sequence shown here is derived from an EMBL/GenBank/DDBJ whole genome shotgun (WGS) entry which is preliminary data.</text>
</comment>
<protein>
    <submittedName>
        <fullName evidence="2">Uncharacterized protein</fullName>
    </submittedName>
</protein>